<keyword evidence="1" id="KW-1133">Transmembrane helix</keyword>
<keyword evidence="1" id="KW-0812">Transmembrane</keyword>
<dbReference type="Proteomes" id="UP000570595">
    <property type="component" value="Unassembled WGS sequence"/>
</dbReference>
<gene>
    <name evidence="4" type="ORF">FOZ61_001545</name>
</gene>
<organism evidence="4 5">
    <name type="scientific">Perkinsus olseni</name>
    <name type="common">Perkinsus atlanticus</name>
    <dbReference type="NCBI Taxonomy" id="32597"/>
    <lineage>
        <taxon>Eukaryota</taxon>
        <taxon>Sar</taxon>
        <taxon>Alveolata</taxon>
        <taxon>Perkinsozoa</taxon>
        <taxon>Perkinsea</taxon>
        <taxon>Perkinsida</taxon>
        <taxon>Perkinsidae</taxon>
        <taxon>Perkinsus</taxon>
    </lineage>
</organism>
<feature type="signal peptide" evidence="2">
    <location>
        <begin position="1"/>
        <end position="20"/>
    </location>
</feature>
<dbReference type="AlphaFoldDB" id="A0A7J6LW99"/>
<dbReference type="EMBL" id="JABAHT010000139">
    <property type="protein sequence ID" value="KAF4663553.1"/>
    <property type="molecule type" value="Genomic_DNA"/>
</dbReference>
<reference evidence="4 5" key="1">
    <citation type="submission" date="2020-04" db="EMBL/GenBank/DDBJ databases">
        <title>Perkinsus olseni comparative genomics.</title>
        <authorList>
            <person name="Bogema D.R."/>
        </authorList>
    </citation>
    <scope>NUCLEOTIDE SEQUENCE [LARGE SCALE GENOMIC DNA]</scope>
    <source>
        <strain evidence="4">ATCC PRA-179</strain>
    </source>
</reference>
<evidence type="ECO:0000313" key="5">
    <source>
        <dbReference type="Proteomes" id="UP000570595"/>
    </source>
</evidence>
<accession>A0A7J6LW99</accession>
<comment type="caution">
    <text evidence="4">The sequence shown here is derived from an EMBL/GenBank/DDBJ whole genome shotgun (WGS) entry which is preliminary data.</text>
</comment>
<feature type="transmembrane region" description="Helical" evidence="1">
    <location>
        <begin position="552"/>
        <end position="569"/>
    </location>
</feature>
<protein>
    <recommendedName>
        <fullName evidence="3">Calcineurin-like phosphoesterase domain-containing protein</fullName>
    </recommendedName>
</protein>
<keyword evidence="2" id="KW-0732">Signal</keyword>
<sequence length="708" mass="79498">MTFYRLVVLAAYLAATVTSSEPLPFKRIVAVADVHGDQRNLIQALENGRVLSHKHLEHTTDAEQQVEWHADASDPAEPVMVVQLGDLIDRGPLGLQCYRLMQNLYAAEGANEVVRVLGNHEILNMLGMAGRYVTDEDVAEFGGESARRESWAPGGEIWTMIRDHYELVHIYGGSFASKYSGGQVPELLPLARADTIFVHGGVLPALTDRSIDELNEQASRMINDGALKNPLFLSESSPVWSRVYALGMDEEACPPLIDVLRHYGVARMVVGHTPSEGGRMKVRCGGRVILADVALSRWMARYPHHGHPAALEMTLVNATHLERIEAHYGSENDTAPGKHQLLWTVADGLIESWRNPLGYRWYKVAAVAAGLCLLFLITSTSWMYNPLDVKGAYKARLHENYMEASGEYFAAKPTMVVMTVERKEPYVQAFLWSFLAFNPEPRPHLFIINREDPNLPREVYNMEGITVRNATPLAATGYSQWKRALYLDHIDALDICLQEDRPWCLVFEGDTILTVDFVEKFMRYVSHEKDAAMVKLFVSDHWSGWSAVDTPLFVFILLAVTLLVALYLRRAAPLLSWKERYLCGFCAGLFLVCIVLVISKQAFERVIHTGPGVDLLPTTVDASSVATAYPRESVRPLREFLQDYVHRESDPLGLDLEQYEWAKGHGRVLRTYPSLVQHIGVYSSARSKNQGDFLQVKQDSTFVGPLYP</sequence>
<dbReference type="Gene3D" id="3.60.21.10">
    <property type="match status" value="1"/>
</dbReference>
<evidence type="ECO:0000313" key="4">
    <source>
        <dbReference type="EMBL" id="KAF4663553.1"/>
    </source>
</evidence>
<evidence type="ECO:0000256" key="2">
    <source>
        <dbReference type="SAM" id="SignalP"/>
    </source>
</evidence>
<dbReference type="InterPro" id="IPR004843">
    <property type="entry name" value="Calcineurin-like_PHP"/>
</dbReference>
<evidence type="ECO:0000256" key="1">
    <source>
        <dbReference type="SAM" id="Phobius"/>
    </source>
</evidence>
<name>A0A7J6LW99_PEROL</name>
<dbReference type="OrthoDB" id="5976022at2759"/>
<dbReference type="SUPFAM" id="SSF56300">
    <property type="entry name" value="Metallo-dependent phosphatases"/>
    <property type="match status" value="1"/>
</dbReference>
<dbReference type="Pfam" id="PF00149">
    <property type="entry name" value="Metallophos"/>
    <property type="match status" value="1"/>
</dbReference>
<feature type="transmembrane region" description="Helical" evidence="1">
    <location>
        <begin position="581"/>
        <end position="598"/>
    </location>
</feature>
<dbReference type="GO" id="GO:0016787">
    <property type="term" value="F:hydrolase activity"/>
    <property type="evidence" value="ECO:0007669"/>
    <property type="project" value="InterPro"/>
</dbReference>
<dbReference type="PANTHER" id="PTHR46546">
    <property type="entry name" value="SHEWANELLA-LIKE PROTEIN PHOSPHATASE 1"/>
    <property type="match status" value="1"/>
</dbReference>
<proteinExistence type="predicted"/>
<dbReference type="InterPro" id="IPR029052">
    <property type="entry name" value="Metallo-depent_PP-like"/>
</dbReference>
<keyword evidence="1" id="KW-0472">Membrane</keyword>
<feature type="domain" description="Calcineurin-like phosphoesterase" evidence="3">
    <location>
        <begin position="27"/>
        <end position="274"/>
    </location>
</feature>
<evidence type="ECO:0000259" key="3">
    <source>
        <dbReference type="Pfam" id="PF00149"/>
    </source>
</evidence>
<feature type="chain" id="PRO_5029731880" description="Calcineurin-like phosphoesterase domain-containing protein" evidence="2">
    <location>
        <begin position="21"/>
        <end position="708"/>
    </location>
</feature>
<dbReference type="PANTHER" id="PTHR46546:SF4">
    <property type="entry name" value="SHEWANELLA-LIKE PROTEIN PHOSPHATASE 1"/>
    <property type="match status" value="1"/>
</dbReference>